<gene>
    <name evidence="2" type="ORF">C4N26_08090</name>
</gene>
<reference evidence="2 3" key="1">
    <citation type="submission" date="2018-02" db="EMBL/GenBank/DDBJ databases">
        <title>Complete genome sequencing of Faecalibacterium prausnitzii strains isolated from the human gut.</title>
        <authorList>
            <person name="Fitzgerald B.C."/>
            <person name="Shkoporov A.N."/>
            <person name="Ross P.R."/>
            <person name="Hill C."/>
        </authorList>
    </citation>
    <scope>NUCLEOTIDE SEQUENCE [LARGE SCALE GENOMIC DNA]</scope>
    <source>
        <strain evidence="2 3">APC942/32-1</strain>
    </source>
</reference>
<evidence type="ECO:0000313" key="2">
    <source>
        <dbReference type="EMBL" id="RAW54104.1"/>
    </source>
</evidence>
<evidence type="ECO:0000313" key="3">
    <source>
        <dbReference type="Proteomes" id="UP000251144"/>
    </source>
</evidence>
<sequence>MAGAQKSPGPQGSGAGGRGLLLHNDHSKGIGAAIDVFVDNGNSYAGDRVGVKTRSNGAESYLRTDQICGFRERGFEIRDIRRLEGDGGSIGNVGAQDVRQGLFGGFGKGIKPILVLSDLGFIKQGGDITAEFGNLIAEGDIIFISRSNV</sequence>
<proteinExistence type="predicted"/>
<evidence type="ECO:0000256" key="1">
    <source>
        <dbReference type="SAM" id="MobiDB-lite"/>
    </source>
</evidence>
<organism evidence="2 3">
    <name type="scientific">Faecalibacterium prausnitzii</name>
    <dbReference type="NCBI Taxonomy" id="853"/>
    <lineage>
        <taxon>Bacteria</taxon>
        <taxon>Bacillati</taxon>
        <taxon>Bacillota</taxon>
        <taxon>Clostridia</taxon>
        <taxon>Eubacteriales</taxon>
        <taxon>Oscillospiraceae</taxon>
        <taxon>Faecalibacterium</taxon>
    </lineage>
</organism>
<dbReference type="Proteomes" id="UP000251144">
    <property type="component" value="Unassembled WGS sequence"/>
</dbReference>
<dbReference type="EMBL" id="PRLB01000006">
    <property type="protein sequence ID" value="RAW54104.1"/>
    <property type="molecule type" value="Genomic_DNA"/>
</dbReference>
<accession>A0A329TYH4</accession>
<comment type="caution">
    <text evidence="2">The sequence shown here is derived from an EMBL/GenBank/DDBJ whole genome shotgun (WGS) entry which is preliminary data.</text>
</comment>
<name>A0A329TYH4_9FIRM</name>
<protein>
    <submittedName>
        <fullName evidence="2">Uncharacterized protein</fullName>
    </submittedName>
</protein>
<dbReference type="AlphaFoldDB" id="A0A329TYH4"/>
<feature type="region of interest" description="Disordered" evidence="1">
    <location>
        <begin position="1"/>
        <end position="20"/>
    </location>
</feature>